<evidence type="ECO:0000259" key="2">
    <source>
        <dbReference type="Pfam" id="PF16709"/>
    </source>
</evidence>
<dbReference type="GO" id="GO:0007015">
    <property type="term" value="P:actin filament organization"/>
    <property type="evidence" value="ECO:0007669"/>
    <property type="project" value="InterPro"/>
</dbReference>
<feature type="compositionally biased region" description="Basic residues" evidence="1">
    <location>
        <begin position="105"/>
        <end position="116"/>
    </location>
</feature>
<feature type="domain" description="Stomatal closure-related actin-binding protein PH" evidence="3">
    <location>
        <begin position="309"/>
        <end position="412"/>
    </location>
</feature>
<dbReference type="AlphaFoldDB" id="A0A1D6P9H3"/>
<dbReference type="GO" id="GO:0010119">
    <property type="term" value="P:regulation of stomatal movement"/>
    <property type="evidence" value="ECO:0007669"/>
    <property type="project" value="InterPro"/>
</dbReference>
<accession>A0A1D6P9H3</accession>
<dbReference type="PANTHER" id="PTHR31172:SF4">
    <property type="entry name" value="STOMATAL CLOSURE-RELATED ACTIN-BINDING PROTEIN 1"/>
    <property type="match status" value="1"/>
</dbReference>
<name>A0A1D6P9H3_MAIZE</name>
<dbReference type="Gene3D" id="2.30.29.140">
    <property type="match status" value="1"/>
</dbReference>
<gene>
    <name evidence="4" type="ORF">ZEAMMB73_Zm00001d047435</name>
</gene>
<dbReference type="Gene3D" id="2.60.40.2700">
    <property type="match status" value="1"/>
</dbReference>
<evidence type="ECO:0000256" key="1">
    <source>
        <dbReference type="SAM" id="MobiDB-lite"/>
    </source>
</evidence>
<organism evidence="4">
    <name type="scientific">Zea mays</name>
    <name type="common">Maize</name>
    <dbReference type="NCBI Taxonomy" id="4577"/>
    <lineage>
        <taxon>Eukaryota</taxon>
        <taxon>Viridiplantae</taxon>
        <taxon>Streptophyta</taxon>
        <taxon>Embryophyta</taxon>
        <taxon>Tracheophyta</taxon>
        <taxon>Spermatophyta</taxon>
        <taxon>Magnoliopsida</taxon>
        <taxon>Liliopsida</taxon>
        <taxon>Poales</taxon>
        <taxon>Poaceae</taxon>
        <taxon>PACMAD clade</taxon>
        <taxon>Panicoideae</taxon>
        <taxon>Andropogonodae</taxon>
        <taxon>Andropogoneae</taxon>
        <taxon>Tripsacinae</taxon>
        <taxon>Zea</taxon>
    </lineage>
</organism>
<reference evidence="4" key="1">
    <citation type="submission" date="2015-12" db="EMBL/GenBank/DDBJ databases">
        <title>Update maize B73 reference genome by single molecule sequencing technologies.</title>
        <authorList>
            <consortium name="Maize Genome Sequencing Project"/>
            <person name="Ware D."/>
        </authorList>
    </citation>
    <scope>NUCLEOTIDE SEQUENCE</scope>
    <source>
        <tissue evidence="4">Seedling</tissue>
    </source>
</reference>
<dbReference type="EMBL" id="CM000785">
    <property type="protein sequence ID" value="AQL06439.1"/>
    <property type="molecule type" value="Genomic_DNA"/>
</dbReference>
<dbReference type="PANTHER" id="PTHR31172">
    <property type="entry name" value="STOMATAL CLOSURE-RELATED ACTIN-BINDING PROTEIN 1"/>
    <property type="match status" value="1"/>
</dbReference>
<proteinExistence type="predicted"/>
<feature type="region of interest" description="Disordered" evidence="1">
    <location>
        <begin position="105"/>
        <end position="125"/>
    </location>
</feature>
<dbReference type="Pfam" id="PF16709">
    <property type="entry name" value="SCAB-Ig"/>
    <property type="match status" value="1"/>
</dbReference>
<dbReference type="InterPro" id="IPR032015">
    <property type="entry name" value="SCAB-Ig"/>
</dbReference>
<evidence type="ECO:0000313" key="4">
    <source>
        <dbReference type="EMBL" id="AQL06439.1"/>
    </source>
</evidence>
<dbReference type="GO" id="GO:0003779">
    <property type="term" value="F:actin binding"/>
    <property type="evidence" value="ECO:0007669"/>
    <property type="project" value="InterPro"/>
</dbReference>
<feature type="domain" description="Stomatal closure-related actin-binding protein Ig" evidence="2">
    <location>
        <begin position="160"/>
        <end position="257"/>
    </location>
</feature>
<evidence type="ECO:0000259" key="3">
    <source>
        <dbReference type="Pfam" id="PF17684"/>
    </source>
</evidence>
<sequence length="416" mass="45416">MDLVGAAVFSASGATLDPAQPTCARASSLSRARPCPPSPLTAFFPSQPRPLSVCAGPIPGAEAPLRLPGDVAAPLARSQHAHGRAPELRYELGLSRLAGAVRHRWTRQRRPRRRSPLRPCRDEVTRPDKACTMAAAPASKEMEQLETHKRLKENGTIPSFDLEGLQCLGSMLRIVGLSGTHMDLSNISIQWFRIHPKESNKEIISGATRPVYALEPHDVGRYLQAEIDVGGEIAVAKTAGPVDPDAGLVDYVETLVRKPETEFNVRIQHPLPLTDGNIAMNRIKAQPLKPRTGVFLTAPWPLLCVLLQQVVVLQSNGVDQPKESVHVLNVGRLRMRLTKGKSVVAKEFYSSSMQLCGVRGGGEAASQAMFWRPRNDLSLVLAFESTRERNAAIMLARRFAVDCNIILAGPGDKTPW</sequence>
<dbReference type="InterPro" id="IPR039640">
    <property type="entry name" value="SCAB"/>
</dbReference>
<protein>
    <submittedName>
        <fullName evidence="4">Stomatal closure-related actin-binding protein 1</fullName>
    </submittedName>
</protein>
<dbReference type="Pfam" id="PF17684">
    <property type="entry name" value="SCAB-PH"/>
    <property type="match status" value="1"/>
</dbReference>
<dbReference type="InterPro" id="IPR041144">
    <property type="entry name" value="SCAB-PH"/>
</dbReference>